<evidence type="ECO:0000313" key="1">
    <source>
        <dbReference type="EMBL" id="CAH2076536.1"/>
    </source>
</evidence>
<evidence type="ECO:0000313" key="2">
    <source>
        <dbReference type="Proteomes" id="UP000836841"/>
    </source>
</evidence>
<dbReference type="EMBL" id="OU466863">
    <property type="protein sequence ID" value="CAH2076536.1"/>
    <property type="molecule type" value="Genomic_DNA"/>
</dbReference>
<dbReference type="Proteomes" id="UP000836841">
    <property type="component" value="Chromosome 7"/>
</dbReference>
<keyword evidence="2" id="KW-1185">Reference proteome</keyword>
<sequence length="207" mass="22023">MAIAVTVAATVETVAQAEQGATIVAIPVTLLGIAFRNQVETLVVNVEVQEEKGATLAVTPVTLLGIAFRNWVETSEAAVTVGVALERAIHAAELVTWPEIVRLRDSLVLVTSVVVLVTWLVIVTGEEAVEAVETPVEVAASATSAAKEVTLQENALLLDCFPNQQTKGWKTNSKDQLLDTDKVPCGSCLKQNLVDELPALYSHGQLD</sequence>
<proteinExistence type="predicted"/>
<organism evidence="1 2">
    <name type="scientific">Thlaspi arvense</name>
    <name type="common">Field penny-cress</name>
    <dbReference type="NCBI Taxonomy" id="13288"/>
    <lineage>
        <taxon>Eukaryota</taxon>
        <taxon>Viridiplantae</taxon>
        <taxon>Streptophyta</taxon>
        <taxon>Embryophyta</taxon>
        <taxon>Tracheophyta</taxon>
        <taxon>Spermatophyta</taxon>
        <taxon>Magnoliopsida</taxon>
        <taxon>eudicotyledons</taxon>
        <taxon>Gunneridae</taxon>
        <taxon>Pentapetalae</taxon>
        <taxon>rosids</taxon>
        <taxon>malvids</taxon>
        <taxon>Brassicales</taxon>
        <taxon>Brassicaceae</taxon>
        <taxon>Thlaspideae</taxon>
        <taxon>Thlaspi</taxon>
    </lineage>
</organism>
<gene>
    <name evidence="1" type="ORF">TAV2_LOCUS23198</name>
</gene>
<accession>A0AAU9T3A3</accession>
<reference evidence="1 2" key="1">
    <citation type="submission" date="2022-03" db="EMBL/GenBank/DDBJ databases">
        <authorList>
            <person name="Nunn A."/>
            <person name="Chopra R."/>
            <person name="Nunn A."/>
            <person name="Contreras Garrido A."/>
        </authorList>
    </citation>
    <scope>NUCLEOTIDE SEQUENCE [LARGE SCALE GENOMIC DNA]</scope>
</reference>
<protein>
    <submittedName>
        <fullName evidence="1">Uncharacterized protein</fullName>
    </submittedName>
</protein>
<name>A0AAU9T3A3_THLAR</name>
<dbReference type="AlphaFoldDB" id="A0AAU9T3A3"/>